<dbReference type="HOGENOM" id="CLU_2648655_0_0_9"/>
<name>H5XTL0_9FIRM</name>
<accession>H5XTL0</accession>
<evidence type="ECO:0000313" key="2">
    <source>
        <dbReference type="Proteomes" id="UP000005104"/>
    </source>
</evidence>
<proteinExistence type="predicted"/>
<dbReference type="AlphaFoldDB" id="H5XTL0"/>
<gene>
    <name evidence="1" type="ORF">DesyoDRAFT_1455</name>
</gene>
<keyword evidence="2" id="KW-1185">Reference proteome</keyword>
<dbReference type="RefSeq" id="WP_007781226.1">
    <property type="nucleotide sequence ID" value="NZ_CM001441.1"/>
</dbReference>
<organism evidence="1 2">
    <name type="scientific">Desulfosporosinus youngiae DSM 17734</name>
    <dbReference type="NCBI Taxonomy" id="768710"/>
    <lineage>
        <taxon>Bacteria</taxon>
        <taxon>Bacillati</taxon>
        <taxon>Bacillota</taxon>
        <taxon>Clostridia</taxon>
        <taxon>Eubacteriales</taxon>
        <taxon>Desulfitobacteriaceae</taxon>
        <taxon>Desulfosporosinus</taxon>
    </lineage>
</organism>
<dbReference type="EMBL" id="CM001441">
    <property type="protein sequence ID" value="EHQ88609.1"/>
    <property type="molecule type" value="Genomic_DNA"/>
</dbReference>
<protein>
    <submittedName>
        <fullName evidence="1">Uncharacterized protein</fullName>
    </submittedName>
</protein>
<evidence type="ECO:0000313" key="1">
    <source>
        <dbReference type="EMBL" id="EHQ88609.1"/>
    </source>
</evidence>
<reference evidence="1 2" key="1">
    <citation type="submission" date="2011-11" db="EMBL/GenBank/DDBJ databases">
        <title>The Noncontiguous Finished genome of Desulfosporosinus youngiae DSM 17734.</title>
        <authorList>
            <consortium name="US DOE Joint Genome Institute (JGI-PGF)"/>
            <person name="Lucas S."/>
            <person name="Han J."/>
            <person name="Lapidus A."/>
            <person name="Cheng J.-F."/>
            <person name="Goodwin L."/>
            <person name="Pitluck S."/>
            <person name="Peters L."/>
            <person name="Ovchinnikova G."/>
            <person name="Lu M."/>
            <person name="Land M.L."/>
            <person name="Hauser L."/>
            <person name="Pester M."/>
            <person name="Spring S."/>
            <person name="Ollivier B."/>
            <person name="Rattei T."/>
            <person name="Klenk H.-P."/>
            <person name="Wagner M."/>
            <person name="Loy A."/>
            <person name="Woyke T.J."/>
        </authorList>
    </citation>
    <scope>NUCLEOTIDE SEQUENCE [LARGE SCALE GENOMIC DNA]</scope>
    <source>
        <strain evidence="1 2">DSM 17734</strain>
    </source>
</reference>
<sequence>MIDKTQTAQEFIPLPYQVVCEYCRKMIFFPALTREKPSMPYARNALNLWMNPMSRNLKLQGLAEKAMSLTDYGLLL</sequence>
<dbReference type="Proteomes" id="UP000005104">
    <property type="component" value="Chromosome"/>
</dbReference>